<evidence type="ECO:0000256" key="1">
    <source>
        <dbReference type="ARBA" id="ARBA00019442"/>
    </source>
</evidence>
<dbReference type="InterPro" id="IPR019734">
    <property type="entry name" value="TPR_rpt"/>
</dbReference>
<dbReference type="PROSITE" id="PS50082">
    <property type="entry name" value="WD_REPEATS_2"/>
    <property type="match status" value="11"/>
</dbReference>
<feature type="repeat" description="WD" evidence="4">
    <location>
        <begin position="1477"/>
        <end position="1508"/>
    </location>
</feature>
<dbReference type="Pfam" id="PF00400">
    <property type="entry name" value="WD40"/>
    <property type="match status" value="8"/>
</dbReference>
<evidence type="ECO:0000313" key="9">
    <source>
        <dbReference type="Proteomes" id="UP001235849"/>
    </source>
</evidence>
<dbReference type="PROSITE" id="PS00678">
    <property type="entry name" value="WD_REPEATS_1"/>
    <property type="match status" value="2"/>
</dbReference>
<dbReference type="InterPro" id="IPR056153">
    <property type="entry name" value="Beta-prop_IFT122_1st"/>
</dbReference>
<comment type="caution">
    <text evidence="8">The sequence shown here is derived from an EMBL/GenBank/DDBJ whole genome shotgun (WGS) entry which is preliminary data.</text>
</comment>
<sequence>MVSTEQQWEDCDFIDNERALNQLARAITLSQGQFSLILVRCNYGQLREKVLEQLSEVLKARSPNFSSFRCLQLSPNVTHLYRSVKADLALTPDQPSALLVLGLESVINLEEILISTNVIRDEFRKQLNCPLVLWVNDRLLYQFLQLAPDFANFAANPISFDLSTKALSTLILQKSQTLLNNLLSREQKQLLTFPLSFINSKRGGCGQHRAELEFALSTLERREALFAPGLQARVAILLGHDRLMQGQIEAAIGYYQTALTYEQQLSSDGNLEHQGLLLFYLGLCYFYPAQEKPEQQELWEQSWYYFHQSIQCFQEAGRQDLMAQITGQVSDVLQHLQDWETLLEFTQTSLNLHQQYGLPLQLALDYGFLGKLALGQEEWETARDRFEQCLAILDSEIDPSDSNTFTPVSQGLYPLLWSQLFQLQFVRCLRHLKQQERANQKLTQAKQKLKIAIKESNSRHDPHRYLRLLKGVRSLYFHEQCYREAFLLKQEQRAVQSQYGLRPFVGAAQLRPTQQALNPLFSNPIETDEKMGGVAEAISTSNRQNDVQNLVYRISRSDYKITVIHGPSGVGKSSIVNAGLVPTLHRKTLGDQIPIPVVMRVYSDWVVNLGKALQESLKPFQFSHSELSDYTPKLYLQNLDEIAEQNGLTVLIFDQFEEFFFVCDRTEKRQEFYQFLEHCLHRSGLKIIISIREDYLHHLLEIEQNISLEGIGCNLLDKSNRYALGNFSRAHTFEVIKNLTRHTQFELDDDLIEALVADLSVGTHEVRPIELQIVGSQLQDLNITTLEQYRQVESKQKLVENFLNSVIEDCGQKNEYHARKAVYSFIDEDGNRPLKTKSEILVEMGSDLASETLTLILEIFCGSGLIYLIPEQPEPRYQLIHDYLVEFIQTQKNQAINQERSQLQQQNAQNQKEIDQLRHQNLLISKLADERYELVEKNLGDYSPDAENHSISDSEALDQEKQRFSEGQFMLDKLRQENDLLTALAEAKAKEKKSEKQRKLILNSLLVGAGCFIVGLTGFAWNGVINQIKTLGTSSEALVGLNKEIEGLTTGIKAGEQIKTTPFVPKSVSDTIEKTLSYAVYKISEENRLEGHKDGVYAATFSPDGKVIATAGEDRTIRIWDEQGKPGFTIPGHTEVITSLVFLDDGQRLASGSWDHTIKVWNLGQLPELAAVTSSDRIEYVELKGHTDQIIDLAANQDLENPLMASASRDKTVKIWNQDGSEVVSLPHDSSVLSVVFSPDGQWVATASLERKIRFWRLDGTLVKTFITEQEVYGMSWSPRGLLAVAGQVIEEQTGQRKGTVGFWTEEGLITEIEAHDDTVLDVRFSADGEQFVTASKDKTIKIWSALDGTLQKTLMGHTHWVPKVAFSPDGNRIVSASLDKSAKVWRLNKALMEVWDGGGPLNGVSVSGNGRKIATIGENGMITLWQPDGRKLKSWKGHQGEVWGVAFTPDSQQLVTAGDDRQVKVWNLEGELLQSLKGHRDVVLSVSVSPDGQLIASGSKDYRVKLWRRDGTLLKTLVTDNSAINWVSFSPDGQLVAAASDEGRVKLWRTDGTQVGTLRHRAGVWGVTFSPDGQAIATASYDSRVKLWNRQGQLLVEPLEHEGNTVTSVVFSPDGERLASASHNMIRLWRKDGTLLHVLTASSHRSINGLSFTSDGKTLISVGGDGRVTLWHLEQLELDQLLETGCEWLQGYLENNPTGQEESLSLCD</sequence>
<feature type="repeat" description="WD" evidence="4">
    <location>
        <begin position="1225"/>
        <end position="1259"/>
    </location>
</feature>
<gene>
    <name evidence="8" type="ORF">PMG25_05900</name>
</gene>
<name>A0ABT7B367_9CYAN</name>
<feature type="coiled-coil region" evidence="5">
    <location>
        <begin position="432"/>
        <end position="459"/>
    </location>
</feature>
<reference evidence="8 9" key="1">
    <citation type="submission" date="2023-01" db="EMBL/GenBank/DDBJ databases">
        <title>Novel diversity within Roseofilum (Cyanobacteria; Desertifilaceae) from marine benthic mats with descriptions of four novel species.</title>
        <authorList>
            <person name="Wang Y."/>
            <person name="Berthold D.E."/>
            <person name="Hu J."/>
            <person name="Lefler F.W."/>
            <person name="Laughinghouse H.D. IV."/>
        </authorList>
    </citation>
    <scope>NUCLEOTIDE SEQUENCE [LARGE SCALE GENOMIC DNA]</scope>
    <source>
        <strain evidence="8 9">BLCC-M114</strain>
    </source>
</reference>
<feature type="repeat" description="WD" evidence="4">
    <location>
        <begin position="1518"/>
        <end position="1549"/>
    </location>
</feature>
<organism evidence="8 9">
    <name type="scientific">Roseofilum capinflatum BLCC-M114</name>
    <dbReference type="NCBI Taxonomy" id="3022440"/>
    <lineage>
        <taxon>Bacteria</taxon>
        <taxon>Bacillati</taxon>
        <taxon>Cyanobacteriota</taxon>
        <taxon>Cyanophyceae</taxon>
        <taxon>Desertifilales</taxon>
        <taxon>Desertifilaceae</taxon>
        <taxon>Roseofilum</taxon>
        <taxon>Roseofilum capinflatum</taxon>
    </lineage>
</organism>
<feature type="repeat" description="WD" evidence="4">
    <location>
        <begin position="1313"/>
        <end position="1354"/>
    </location>
</feature>
<dbReference type="SUPFAM" id="SSF52540">
    <property type="entry name" value="P-loop containing nucleoside triphosphate hydrolases"/>
    <property type="match status" value="1"/>
</dbReference>
<dbReference type="InterPro" id="IPR020472">
    <property type="entry name" value="WD40_PAC1"/>
</dbReference>
<dbReference type="Pfam" id="PF20703">
    <property type="entry name" value="nSTAND1"/>
    <property type="match status" value="1"/>
</dbReference>
<feature type="repeat" description="WD" evidence="4">
    <location>
        <begin position="1436"/>
        <end position="1470"/>
    </location>
</feature>
<feature type="repeat" description="WD" evidence="4">
    <location>
        <begin position="1641"/>
        <end position="1682"/>
    </location>
</feature>
<keyword evidence="2 4" id="KW-0853">WD repeat</keyword>
<feature type="repeat" description="WD" evidence="4">
    <location>
        <begin position="1089"/>
        <end position="1121"/>
    </location>
</feature>
<accession>A0ABT7B367</accession>
<dbReference type="PROSITE" id="PS50294">
    <property type="entry name" value="WD_REPEATS_REGION"/>
    <property type="match status" value="11"/>
</dbReference>
<keyword evidence="9" id="KW-1185">Reference proteome</keyword>
<feature type="domain" description="IFT122 first beta-propeller" evidence="7">
    <location>
        <begin position="1443"/>
        <end position="1596"/>
    </location>
</feature>
<dbReference type="EMBL" id="JAQOSO010000025">
    <property type="protein sequence ID" value="MDJ1173623.1"/>
    <property type="molecule type" value="Genomic_DNA"/>
</dbReference>
<feature type="repeat" description="WD" evidence="4">
    <location>
        <begin position="1183"/>
        <end position="1226"/>
    </location>
</feature>
<evidence type="ECO:0000256" key="5">
    <source>
        <dbReference type="SAM" id="Coils"/>
    </source>
</evidence>
<dbReference type="InterPro" id="IPR001680">
    <property type="entry name" value="WD40_rpt"/>
</dbReference>
<dbReference type="SMART" id="SM00320">
    <property type="entry name" value="WD40"/>
    <property type="match status" value="13"/>
</dbReference>
<feature type="repeat" description="WD" evidence="4">
    <location>
        <begin position="1130"/>
        <end position="1163"/>
    </location>
</feature>
<dbReference type="CDD" id="cd00200">
    <property type="entry name" value="WD40"/>
    <property type="match status" value="2"/>
</dbReference>
<proteinExistence type="predicted"/>
<dbReference type="InterPro" id="IPR015943">
    <property type="entry name" value="WD40/YVTN_repeat-like_dom_sf"/>
</dbReference>
<evidence type="ECO:0000313" key="8">
    <source>
        <dbReference type="EMBL" id="MDJ1173623.1"/>
    </source>
</evidence>
<dbReference type="PANTHER" id="PTHR22847:SF637">
    <property type="entry name" value="WD REPEAT DOMAIN 5B"/>
    <property type="match status" value="1"/>
</dbReference>
<evidence type="ECO:0000259" key="7">
    <source>
        <dbReference type="Pfam" id="PF23381"/>
    </source>
</evidence>
<feature type="repeat" description="WD" evidence="4">
    <location>
        <begin position="1558"/>
        <end position="1590"/>
    </location>
</feature>
<dbReference type="Gene3D" id="3.40.50.300">
    <property type="entry name" value="P-loop containing nucleotide triphosphate hydrolases"/>
    <property type="match status" value="1"/>
</dbReference>
<protein>
    <recommendedName>
        <fullName evidence="1">Intraflagellar transport protein 122 homolog</fullName>
    </recommendedName>
</protein>
<dbReference type="InterPro" id="IPR049052">
    <property type="entry name" value="nSTAND1"/>
</dbReference>
<dbReference type="Proteomes" id="UP001235849">
    <property type="component" value="Unassembled WGS sequence"/>
</dbReference>
<dbReference type="Gene3D" id="2.130.10.10">
    <property type="entry name" value="YVTN repeat-like/Quinoprotein amine dehydrogenase"/>
    <property type="match status" value="3"/>
</dbReference>
<dbReference type="InterPro" id="IPR036322">
    <property type="entry name" value="WD40_repeat_dom_sf"/>
</dbReference>
<dbReference type="InterPro" id="IPR011990">
    <property type="entry name" value="TPR-like_helical_dom_sf"/>
</dbReference>
<feature type="repeat" description="WD" evidence="4">
    <location>
        <begin position="1355"/>
        <end position="1389"/>
    </location>
</feature>
<dbReference type="Pfam" id="PF23381">
    <property type="entry name" value="Beta-prop_IFT122_1st"/>
    <property type="match status" value="1"/>
</dbReference>
<dbReference type="SUPFAM" id="SSF48452">
    <property type="entry name" value="TPR-like"/>
    <property type="match status" value="1"/>
</dbReference>
<feature type="domain" description="Novel STAND NTPase 1" evidence="6">
    <location>
        <begin position="543"/>
        <end position="906"/>
    </location>
</feature>
<evidence type="ECO:0000256" key="3">
    <source>
        <dbReference type="ARBA" id="ARBA00022737"/>
    </source>
</evidence>
<keyword evidence="5" id="KW-0175">Coiled coil</keyword>
<dbReference type="PRINTS" id="PR00320">
    <property type="entry name" value="GPROTEINBRPT"/>
</dbReference>
<dbReference type="RefSeq" id="WP_283765975.1">
    <property type="nucleotide sequence ID" value="NZ_JAQOSO010000025.1"/>
</dbReference>
<dbReference type="InterPro" id="IPR027417">
    <property type="entry name" value="P-loop_NTPase"/>
</dbReference>
<dbReference type="PANTHER" id="PTHR22847">
    <property type="entry name" value="WD40 REPEAT PROTEIN"/>
    <property type="match status" value="1"/>
</dbReference>
<evidence type="ECO:0000256" key="2">
    <source>
        <dbReference type="ARBA" id="ARBA00022574"/>
    </source>
</evidence>
<keyword evidence="3" id="KW-0677">Repeat</keyword>
<dbReference type="InterPro" id="IPR019775">
    <property type="entry name" value="WD40_repeat_CS"/>
</dbReference>
<dbReference type="SMART" id="SM00028">
    <property type="entry name" value="TPR"/>
    <property type="match status" value="2"/>
</dbReference>
<feature type="coiled-coil region" evidence="5">
    <location>
        <begin position="893"/>
        <end position="920"/>
    </location>
</feature>
<dbReference type="Gene3D" id="1.25.40.10">
    <property type="entry name" value="Tetratricopeptide repeat domain"/>
    <property type="match status" value="1"/>
</dbReference>
<evidence type="ECO:0000256" key="4">
    <source>
        <dbReference type="PROSITE-ProRule" id="PRU00221"/>
    </source>
</evidence>
<evidence type="ECO:0000259" key="6">
    <source>
        <dbReference type="Pfam" id="PF20703"/>
    </source>
</evidence>
<dbReference type="SUPFAM" id="SSF50978">
    <property type="entry name" value="WD40 repeat-like"/>
    <property type="match status" value="2"/>
</dbReference>